<reference evidence="7" key="3">
    <citation type="submission" date="2019-06" db="EMBL/GenBank/DDBJ databases">
        <title>Co-occurence of chitin degradation, pigmentation and bioactivity in marine Pseudoalteromonas.</title>
        <authorList>
            <person name="Sonnenschein E.C."/>
            <person name="Bech P.K."/>
        </authorList>
    </citation>
    <scope>NUCLEOTIDE SEQUENCE [LARGE SCALE GENOMIC DNA]</scope>
    <source>
        <strain evidence="7">S2897</strain>
    </source>
</reference>
<dbReference type="GeneID" id="58227818"/>
<keyword evidence="6" id="KW-1185">Reference proteome</keyword>
<dbReference type="OrthoDB" id="6227398at2"/>
<name>A0A0F4Q3P0_9GAMM</name>
<evidence type="ECO:0000256" key="1">
    <source>
        <dbReference type="ARBA" id="ARBA00022729"/>
    </source>
</evidence>
<dbReference type="RefSeq" id="WP_045978142.1">
    <property type="nucleotide sequence ID" value="NZ_JXXY01000001.1"/>
</dbReference>
<dbReference type="EMBL" id="PNCG01000005">
    <property type="protein sequence ID" value="TMP87736.1"/>
    <property type="molecule type" value="Genomic_DNA"/>
</dbReference>
<comment type="caution">
    <text evidence="4">The sequence shown here is derived from an EMBL/GenBank/DDBJ whole genome shotgun (WGS) entry which is preliminary data.</text>
</comment>
<evidence type="ECO:0000313" key="4">
    <source>
        <dbReference type="EMBL" id="KJZ01172.1"/>
    </source>
</evidence>
<protein>
    <submittedName>
        <fullName evidence="5">Porin family protein</fullName>
    </submittedName>
</protein>
<dbReference type="Gene3D" id="2.40.160.20">
    <property type="match status" value="1"/>
</dbReference>
<reference evidence="4 6" key="1">
    <citation type="journal article" date="2015" name="BMC Genomics">
        <title>Genome mining reveals unlocked bioactive potential of marine Gram-negative bacteria.</title>
        <authorList>
            <person name="Machado H."/>
            <person name="Sonnenschein E.C."/>
            <person name="Melchiorsen J."/>
            <person name="Gram L."/>
        </authorList>
    </citation>
    <scope>NUCLEOTIDE SEQUENCE [LARGE SCALE GENOMIC DNA]</scope>
    <source>
        <strain evidence="4 6">S3137</strain>
    </source>
</reference>
<accession>A0A0F4Q3P0</accession>
<gene>
    <name evidence="5" type="ORF">CWC05_07760</name>
    <name evidence="4" type="ORF">TW72_04855</name>
</gene>
<sequence length="177" mass="19735">MNKLLCALLAATCLNAHADNRPFEHPMDFYLGSDYQLMDLKTVGTPGQADFSHVNLRGGVFIFEQIALEAQLGVYDNDDMVEGTTYELSANRALFVRLLTPRHRGFAFDLGLGYAHTEVDLTNQALNQSISDDGFAYSARIDYAVNPNWHVALDYTSRDLGNEVELDSYGLGVSYHF</sequence>
<evidence type="ECO:0000313" key="6">
    <source>
        <dbReference type="Proteomes" id="UP000033664"/>
    </source>
</evidence>
<evidence type="ECO:0000313" key="7">
    <source>
        <dbReference type="Proteomes" id="UP000305874"/>
    </source>
</evidence>
<feature type="chain" id="PRO_5033716668" evidence="2">
    <location>
        <begin position="19"/>
        <end position="177"/>
    </location>
</feature>
<keyword evidence="1 2" id="KW-0732">Signal</keyword>
<dbReference type="Pfam" id="PF13505">
    <property type="entry name" value="OMP_b-brl"/>
    <property type="match status" value="1"/>
</dbReference>
<reference evidence="5" key="4">
    <citation type="submission" date="2019-09" db="EMBL/GenBank/DDBJ databases">
        <title>Co-occurence of chitin degradation, pigmentation and bioactivity in marine Pseudoalteromonas.</title>
        <authorList>
            <person name="Sonnenschein E.C."/>
            <person name="Bech P.K."/>
        </authorList>
    </citation>
    <scope>NUCLEOTIDE SEQUENCE</scope>
    <source>
        <strain evidence="5">S2897</strain>
    </source>
</reference>
<dbReference type="SUPFAM" id="SSF56925">
    <property type="entry name" value="OMPA-like"/>
    <property type="match status" value="1"/>
</dbReference>
<dbReference type="InterPro" id="IPR011250">
    <property type="entry name" value="OMP/PagP_B-barrel"/>
</dbReference>
<organism evidence="4 6">
    <name type="scientific">Pseudoalteromonas ruthenica</name>
    <dbReference type="NCBI Taxonomy" id="151081"/>
    <lineage>
        <taxon>Bacteria</taxon>
        <taxon>Pseudomonadati</taxon>
        <taxon>Pseudomonadota</taxon>
        <taxon>Gammaproteobacteria</taxon>
        <taxon>Alteromonadales</taxon>
        <taxon>Pseudoalteromonadaceae</taxon>
        <taxon>Pseudoalteromonas</taxon>
    </lineage>
</organism>
<dbReference type="AlphaFoldDB" id="A0A0F4Q3P0"/>
<dbReference type="STRING" id="151081.TW72_04855"/>
<dbReference type="Proteomes" id="UP000033664">
    <property type="component" value="Unassembled WGS sequence"/>
</dbReference>
<evidence type="ECO:0000259" key="3">
    <source>
        <dbReference type="Pfam" id="PF13505"/>
    </source>
</evidence>
<dbReference type="InterPro" id="IPR027385">
    <property type="entry name" value="Beta-barrel_OMP"/>
</dbReference>
<evidence type="ECO:0000313" key="5">
    <source>
        <dbReference type="EMBL" id="TMP87736.1"/>
    </source>
</evidence>
<reference evidence="5 7" key="2">
    <citation type="submission" date="2017-12" db="EMBL/GenBank/DDBJ databases">
        <authorList>
            <person name="Paulsen S."/>
            <person name="Gram L.K."/>
        </authorList>
    </citation>
    <scope>NUCLEOTIDE SEQUENCE [LARGE SCALE GENOMIC DNA]</scope>
    <source>
        <strain evidence="5 7">S2897</strain>
    </source>
</reference>
<feature type="domain" description="Outer membrane protein beta-barrel" evidence="3">
    <location>
        <begin position="5"/>
        <end position="177"/>
    </location>
</feature>
<proteinExistence type="predicted"/>
<dbReference type="EMBL" id="JXXZ01000004">
    <property type="protein sequence ID" value="KJZ01172.1"/>
    <property type="molecule type" value="Genomic_DNA"/>
</dbReference>
<feature type="signal peptide" evidence="2">
    <location>
        <begin position="1"/>
        <end position="18"/>
    </location>
</feature>
<dbReference type="Proteomes" id="UP000305874">
    <property type="component" value="Unassembled WGS sequence"/>
</dbReference>
<evidence type="ECO:0000256" key="2">
    <source>
        <dbReference type="SAM" id="SignalP"/>
    </source>
</evidence>
<dbReference type="PATRIC" id="fig|151081.8.peg.149"/>